<dbReference type="EMBL" id="FNYQ01000150">
    <property type="protein sequence ID" value="SEJ60087.1"/>
    <property type="molecule type" value="Genomic_DNA"/>
</dbReference>
<comment type="subcellular location">
    <subcellularLocation>
        <location evidence="1">Membrane</location>
        <topology evidence="1">Multi-pass membrane protein</topology>
    </subcellularLocation>
</comment>
<dbReference type="OrthoDB" id="3252866at2"/>
<evidence type="ECO:0000313" key="10">
    <source>
        <dbReference type="Proteomes" id="UP000199005"/>
    </source>
</evidence>
<dbReference type="InterPro" id="IPR020846">
    <property type="entry name" value="MFS_dom"/>
</dbReference>
<accession>A0A1H9CBJ7</accession>
<dbReference type="PANTHER" id="PTHR23508">
    <property type="entry name" value="CARBOXYLIC ACID TRANSPORTER PROTEIN HOMOLOG"/>
    <property type="match status" value="1"/>
</dbReference>
<feature type="transmembrane region" description="Helical" evidence="5">
    <location>
        <begin position="149"/>
        <end position="168"/>
    </location>
</feature>
<dbReference type="PANTHER" id="PTHR23508:SF10">
    <property type="entry name" value="CARBOXYLIC ACID TRANSPORTER PROTEIN HOMOLOG"/>
    <property type="match status" value="1"/>
</dbReference>
<dbReference type="AlphaFoldDB" id="A0A1H9CBJ7"/>
<dbReference type="EMBL" id="FNYO01000032">
    <property type="protein sequence ID" value="SEJ01851.1"/>
    <property type="molecule type" value="Genomic_DNA"/>
</dbReference>
<feature type="transmembrane region" description="Helical" evidence="5">
    <location>
        <begin position="383"/>
        <end position="406"/>
    </location>
</feature>
<keyword evidence="4 5" id="KW-0472">Membrane</keyword>
<feature type="domain" description="Major facilitator superfamily (MFS) profile" evidence="6">
    <location>
        <begin position="25"/>
        <end position="438"/>
    </location>
</feature>
<feature type="transmembrane region" description="Helical" evidence="5">
    <location>
        <begin position="180"/>
        <end position="199"/>
    </location>
</feature>
<dbReference type="GO" id="GO:0046943">
    <property type="term" value="F:carboxylic acid transmembrane transporter activity"/>
    <property type="evidence" value="ECO:0007669"/>
    <property type="project" value="TreeGrafter"/>
</dbReference>
<dbReference type="InterPro" id="IPR011701">
    <property type="entry name" value="MFS"/>
</dbReference>
<evidence type="ECO:0000313" key="7">
    <source>
        <dbReference type="EMBL" id="SEJ01851.1"/>
    </source>
</evidence>
<dbReference type="Proteomes" id="UP000199005">
    <property type="component" value="Unassembled WGS sequence"/>
</dbReference>
<feature type="transmembrane region" description="Helical" evidence="5">
    <location>
        <begin position="90"/>
        <end position="110"/>
    </location>
</feature>
<dbReference type="SUPFAM" id="SSF103473">
    <property type="entry name" value="MFS general substrate transporter"/>
    <property type="match status" value="1"/>
</dbReference>
<evidence type="ECO:0000256" key="4">
    <source>
        <dbReference type="ARBA" id="ARBA00023136"/>
    </source>
</evidence>
<dbReference type="Gene3D" id="1.20.1250.20">
    <property type="entry name" value="MFS general substrate transporter like domains"/>
    <property type="match status" value="1"/>
</dbReference>
<name>A0A1H9CBJ7_9GAMM</name>
<keyword evidence="2 5" id="KW-0812">Transmembrane</keyword>
<reference evidence="10 11" key="1">
    <citation type="submission" date="2016-10" db="EMBL/GenBank/DDBJ databases">
        <authorList>
            <person name="de Groot N.N."/>
        </authorList>
    </citation>
    <scope>NUCLEOTIDE SEQUENCE [LARGE SCALE GENOMIC DNA]</scope>
    <source>
        <strain evidence="7 10">DSM 1041</strain>
        <strain evidence="8 11">DSM 373</strain>
        <strain evidence="9 12">DSM 378</strain>
    </source>
</reference>
<dbReference type="EMBL" id="FOFJ01000005">
    <property type="protein sequence ID" value="SEP98371.1"/>
    <property type="molecule type" value="Genomic_DNA"/>
</dbReference>
<feature type="transmembrane region" description="Helical" evidence="5">
    <location>
        <begin position="412"/>
        <end position="432"/>
    </location>
</feature>
<keyword evidence="3 5" id="KW-1133">Transmembrane helix</keyword>
<proteinExistence type="predicted"/>
<evidence type="ECO:0000313" key="12">
    <source>
        <dbReference type="Proteomes" id="UP000199267"/>
    </source>
</evidence>
<feature type="transmembrane region" description="Helical" evidence="5">
    <location>
        <begin position="260"/>
        <end position="282"/>
    </location>
</feature>
<evidence type="ECO:0000256" key="1">
    <source>
        <dbReference type="ARBA" id="ARBA00004141"/>
    </source>
</evidence>
<evidence type="ECO:0000256" key="2">
    <source>
        <dbReference type="ARBA" id="ARBA00022692"/>
    </source>
</evidence>
<feature type="transmembrane region" description="Helical" evidence="5">
    <location>
        <begin position="116"/>
        <end position="137"/>
    </location>
</feature>
<evidence type="ECO:0000313" key="11">
    <source>
        <dbReference type="Proteomes" id="UP000199250"/>
    </source>
</evidence>
<evidence type="ECO:0000256" key="5">
    <source>
        <dbReference type="SAM" id="Phobius"/>
    </source>
</evidence>
<dbReference type="GO" id="GO:0005886">
    <property type="term" value="C:plasma membrane"/>
    <property type="evidence" value="ECO:0007669"/>
    <property type="project" value="TreeGrafter"/>
</dbReference>
<dbReference type="InterPro" id="IPR005829">
    <property type="entry name" value="Sugar_transporter_CS"/>
</dbReference>
<dbReference type="Proteomes" id="UP000199250">
    <property type="component" value="Unassembled WGS sequence"/>
</dbReference>
<dbReference type="RefSeq" id="WP_090619748.1">
    <property type="nucleotide sequence ID" value="NZ_FNYO01000032.1"/>
</dbReference>
<evidence type="ECO:0000313" key="8">
    <source>
        <dbReference type="EMBL" id="SEJ60087.1"/>
    </source>
</evidence>
<dbReference type="PROSITE" id="PS50850">
    <property type="entry name" value="MFS"/>
    <property type="match status" value="1"/>
</dbReference>
<dbReference type="PROSITE" id="PS00217">
    <property type="entry name" value="SUGAR_TRANSPORT_2"/>
    <property type="match status" value="1"/>
</dbReference>
<feature type="transmembrane region" description="Helical" evidence="5">
    <location>
        <begin position="63"/>
        <end position="83"/>
    </location>
</feature>
<evidence type="ECO:0000259" key="6">
    <source>
        <dbReference type="PROSITE" id="PS50850"/>
    </source>
</evidence>
<gene>
    <name evidence="8" type="ORF">SAMN04244572_04594</name>
    <name evidence="9" type="ORF">SAMN04244573_00796</name>
    <name evidence="7" type="ORF">SAMN04244579_02816</name>
</gene>
<feature type="transmembrane region" description="Helical" evidence="5">
    <location>
        <begin position="324"/>
        <end position="342"/>
    </location>
</feature>
<feature type="transmembrane region" description="Helical" evidence="5">
    <location>
        <begin position="294"/>
        <end position="312"/>
    </location>
</feature>
<evidence type="ECO:0000313" key="9">
    <source>
        <dbReference type="EMBL" id="SEP98371.1"/>
    </source>
</evidence>
<feature type="transmembrane region" description="Helical" evidence="5">
    <location>
        <begin position="23"/>
        <end position="51"/>
    </location>
</feature>
<dbReference type="Proteomes" id="UP000199267">
    <property type="component" value="Unassembled WGS sequence"/>
</dbReference>
<dbReference type="STRING" id="170623.SAMN04244579_02816"/>
<organism evidence="9 12">
    <name type="scientific">Azotobacter beijerinckii</name>
    <dbReference type="NCBI Taxonomy" id="170623"/>
    <lineage>
        <taxon>Bacteria</taxon>
        <taxon>Pseudomonadati</taxon>
        <taxon>Pseudomonadota</taxon>
        <taxon>Gammaproteobacteria</taxon>
        <taxon>Pseudomonadales</taxon>
        <taxon>Pseudomonadaceae</taxon>
        <taxon>Azotobacter</taxon>
    </lineage>
</organism>
<dbReference type="PROSITE" id="PS00216">
    <property type="entry name" value="SUGAR_TRANSPORT_1"/>
    <property type="match status" value="1"/>
</dbReference>
<protein>
    <submittedName>
        <fullName evidence="9">MFS transporter, AAHS family, 4-hydroxybenzoate transporter</fullName>
    </submittedName>
</protein>
<feature type="transmembrane region" description="Helical" evidence="5">
    <location>
        <begin position="348"/>
        <end position="371"/>
    </location>
</feature>
<sequence>MTTSARVDVGTFLDARSIGARQWLVLLLGFLVLVFDGFDTTAMGFIAPALIDDWGVLRQDLGPVMMSGLLGLAAGSLTAGPLADRLGRKLVIVGSVLFFGLWSLASAYATDIFTLSVLRFLTGMGLGASMPNTATLVAEYAPQRRRSQMVTFIYCGFAVGAALGGIGSKALIDHFGWRSVLVAGGVLPIAFAVLLLLLLPESIRFLAQHPALKGRLIRAVNKVAPGLANGDTQFYSSEEQVQSGSSVGALFAPGYRLGTCMIWLTLFMGLLTMYLLSSWLPLISRDAGLSLADAAIIGSLLQLGGVVGNVTVGLKMDRWNPHKVIALTILGGAACAVLIALLPPTMAVLCPLILLLGYFVNGVSPGCYALSAHFYPTRMRATGVSWATGIGRLGAISGAGIGALILAANWNFSQVFLFLAVPSLFGILAQYLKGRQARPALAAAPAL</sequence>
<dbReference type="Pfam" id="PF07690">
    <property type="entry name" value="MFS_1"/>
    <property type="match status" value="1"/>
</dbReference>
<evidence type="ECO:0000256" key="3">
    <source>
        <dbReference type="ARBA" id="ARBA00022989"/>
    </source>
</evidence>
<dbReference type="InterPro" id="IPR036259">
    <property type="entry name" value="MFS_trans_sf"/>
</dbReference>
<dbReference type="CDD" id="cd17365">
    <property type="entry name" value="MFS_PcaK_like"/>
    <property type="match status" value="1"/>
</dbReference>